<evidence type="ECO:0000256" key="1">
    <source>
        <dbReference type="SAM" id="MobiDB-lite"/>
    </source>
</evidence>
<dbReference type="InterPro" id="IPR032676">
    <property type="entry name" value="YkuD_2"/>
</dbReference>
<organism evidence="2 3">
    <name type="scientific">Croceicoccus esteveae</name>
    <dbReference type="NCBI Taxonomy" id="3075597"/>
    <lineage>
        <taxon>Bacteria</taxon>
        <taxon>Pseudomonadati</taxon>
        <taxon>Pseudomonadota</taxon>
        <taxon>Alphaproteobacteria</taxon>
        <taxon>Sphingomonadales</taxon>
        <taxon>Erythrobacteraceae</taxon>
        <taxon>Croceicoccus</taxon>
    </lineage>
</organism>
<protein>
    <submittedName>
        <fullName evidence="2">Murein L,D-transpeptidase catalytic domain family protein</fullName>
    </submittedName>
</protein>
<dbReference type="Proteomes" id="UP001259803">
    <property type="component" value="Unassembled WGS sequence"/>
</dbReference>
<evidence type="ECO:0000313" key="3">
    <source>
        <dbReference type="Proteomes" id="UP001259803"/>
    </source>
</evidence>
<keyword evidence="3" id="KW-1185">Reference proteome</keyword>
<proteinExistence type="predicted"/>
<dbReference type="RefSeq" id="WP_311341600.1">
    <property type="nucleotide sequence ID" value="NZ_JAVRHS010000015.1"/>
</dbReference>
<sequence length="245" mass="26335">MMVDPADAVLKSAAFKRRSLLKVGVGSAMLLPAVASPARLFAQVSTSSAQERAVLAVAKQQVERNTAVLWKTDIAGIADFGLHSAVPRFHFANLENGTVRSFLVAHGKGSDPDHDGWLNHYSNVEGSNATSRGAYITYEWYSGKYGTSIRLGGLDSTNDAALRRYIVMHSAWYAEPSHVAEYGKLGRSDGCFAMAPDDFREALWHLSGGRLLFADSLSVPQMPAMEQQAGEPAAGPAGTMPRPPV</sequence>
<accession>A0ABU2ZKA0</accession>
<comment type="caution">
    <text evidence="2">The sequence shown here is derived from an EMBL/GenBank/DDBJ whole genome shotgun (WGS) entry which is preliminary data.</text>
</comment>
<evidence type="ECO:0000313" key="2">
    <source>
        <dbReference type="EMBL" id="MDT0577025.1"/>
    </source>
</evidence>
<dbReference type="EMBL" id="JAVRHS010000015">
    <property type="protein sequence ID" value="MDT0577025.1"/>
    <property type="molecule type" value="Genomic_DNA"/>
</dbReference>
<dbReference type="Pfam" id="PF13645">
    <property type="entry name" value="YkuD_2"/>
    <property type="match status" value="1"/>
</dbReference>
<dbReference type="PANTHER" id="PTHR38477:SF1">
    <property type="entry name" value="MUREIN L,D-TRANSPEPTIDASE CATALYTIC DOMAIN FAMILY PROTEIN"/>
    <property type="match status" value="1"/>
</dbReference>
<name>A0ABU2ZKA0_9SPHN</name>
<feature type="compositionally biased region" description="Low complexity" evidence="1">
    <location>
        <begin position="226"/>
        <end position="238"/>
    </location>
</feature>
<dbReference type="PANTHER" id="PTHR38477">
    <property type="entry name" value="HYPOTHETICAL EXPORTED PROTEIN"/>
    <property type="match status" value="1"/>
</dbReference>
<gene>
    <name evidence="2" type="ORF">RM533_12690</name>
</gene>
<feature type="region of interest" description="Disordered" evidence="1">
    <location>
        <begin position="223"/>
        <end position="245"/>
    </location>
</feature>
<reference evidence="2 3" key="1">
    <citation type="submission" date="2023-09" db="EMBL/GenBank/DDBJ databases">
        <authorList>
            <person name="Rey-Velasco X."/>
        </authorList>
    </citation>
    <scope>NUCLEOTIDE SEQUENCE [LARGE SCALE GENOMIC DNA]</scope>
    <source>
        <strain evidence="2 3">F390</strain>
    </source>
</reference>